<gene>
    <name evidence="1" type="ORF">S01H4_10893</name>
</gene>
<dbReference type="EMBL" id="BART01004269">
    <property type="protein sequence ID" value="GAG68825.1"/>
    <property type="molecule type" value="Genomic_DNA"/>
</dbReference>
<protein>
    <submittedName>
        <fullName evidence="1">Uncharacterized protein</fullName>
    </submittedName>
</protein>
<reference evidence="1" key="1">
    <citation type="journal article" date="2014" name="Front. Microbiol.">
        <title>High frequency of phylogenetically diverse reductive dehalogenase-homologous genes in deep subseafloor sedimentary metagenomes.</title>
        <authorList>
            <person name="Kawai M."/>
            <person name="Futagami T."/>
            <person name="Toyoda A."/>
            <person name="Takaki Y."/>
            <person name="Nishi S."/>
            <person name="Hori S."/>
            <person name="Arai W."/>
            <person name="Tsubouchi T."/>
            <person name="Morono Y."/>
            <person name="Uchiyama I."/>
            <person name="Ito T."/>
            <person name="Fujiyama A."/>
            <person name="Inagaki F."/>
            <person name="Takami H."/>
        </authorList>
    </citation>
    <scope>NUCLEOTIDE SEQUENCE</scope>
    <source>
        <strain evidence="1">Expedition CK06-06</strain>
    </source>
</reference>
<dbReference type="PROSITE" id="PS50194">
    <property type="entry name" value="FILAMIN_REPEAT"/>
    <property type="match status" value="1"/>
</dbReference>
<organism evidence="1">
    <name type="scientific">marine sediment metagenome</name>
    <dbReference type="NCBI Taxonomy" id="412755"/>
    <lineage>
        <taxon>unclassified sequences</taxon>
        <taxon>metagenomes</taxon>
        <taxon>ecological metagenomes</taxon>
    </lineage>
</organism>
<proteinExistence type="predicted"/>
<accession>X0ZGQ8</accession>
<name>X0ZGQ8_9ZZZZ</name>
<dbReference type="InterPro" id="IPR017868">
    <property type="entry name" value="Filamin/ABP280_repeat-like"/>
</dbReference>
<dbReference type="AlphaFoldDB" id="X0ZGQ8"/>
<evidence type="ECO:0000313" key="1">
    <source>
        <dbReference type="EMBL" id="GAG68825.1"/>
    </source>
</evidence>
<comment type="caution">
    <text evidence="1">The sequence shown here is derived from an EMBL/GenBank/DDBJ whole genome shotgun (WGS) entry which is preliminary data.</text>
</comment>
<sequence length="44" mass="5002">MAAGYWIMLRPLPIGEHTIRFTVDADDLSLGPFNVDVTYYITVE</sequence>